<protein>
    <recommendedName>
        <fullName evidence="4">Saponin hydrolase</fullName>
    </recommendedName>
</protein>
<dbReference type="AlphaFoldDB" id="A0A0C3DLU0"/>
<name>A0A0C3DLU0_OIDMZ</name>
<organism evidence="2 3">
    <name type="scientific">Oidiodendron maius (strain Zn)</name>
    <dbReference type="NCBI Taxonomy" id="913774"/>
    <lineage>
        <taxon>Eukaryota</taxon>
        <taxon>Fungi</taxon>
        <taxon>Dikarya</taxon>
        <taxon>Ascomycota</taxon>
        <taxon>Pezizomycotina</taxon>
        <taxon>Leotiomycetes</taxon>
        <taxon>Leotiomycetes incertae sedis</taxon>
        <taxon>Myxotrichaceae</taxon>
        <taxon>Oidiodendron</taxon>
    </lineage>
</organism>
<gene>
    <name evidence="2" type="ORF">OIDMADRAFT_40741</name>
</gene>
<dbReference type="STRING" id="913774.A0A0C3DLU0"/>
<dbReference type="HOGENOM" id="CLU_446240_0_0_1"/>
<feature type="signal peptide" evidence="1">
    <location>
        <begin position="1"/>
        <end position="21"/>
    </location>
</feature>
<dbReference type="Gene3D" id="2.120.10.30">
    <property type="entry name" value="TolB, C-terminal domain"/>
    <property type="match status" value="1"/>
</dbReference>
<dbReference type="EMBL" id="KN832874">
    <property type="protein sequence ID" value="KIN03008.1"/>
    <property type="molecule type" value="Genomic_DNA"/>
</dbReference>
<evidence type="ECO:0000256" key="1">
    <source>
        <dbReference type="SAM" id="SignalP"/>
    </source>
</evidence>
<proteinExistence type="predicted"/>
<feature type="chain" id="PRO_5002163581" description="Saponin hydrolase" evidence="1">
    <location>
        <begin position="22"/>
        <end position="640"/>
    </location>
</feature>
<dbReference type="InterPro" id="IPR011042">
    <property type="entry name" value="6-blade_b-propeller_TolB-like"/>
</dbReference>
<keyword evidence="3" id="KW-1185">Reference proteome</keyword>
<reference evidence="2 3" key="1">
    <citation type="submission" date="2014-04" db="EMBL/GenBank/DDBJ databases">
        <authorList>
            <consortium name="DOE Joint Genome Institute"/>
            <person name="Kuo A."/>
            <person name="Martino E."/>
            <person name="Perotto S."/>
            <person name="Kohler A."/>
            <person name="Nagy L.G."/>
            <person name="Floudas D."/>
            <person name="Copeland A."/>
            <person name="Barry K.W."/>
            <person name="Cichocki N."/>
            <person name="Veneault-Fourrey C."/>
            <person name="LaButti K."/>
            <person name="Lindquist E.A."/>
            <person name="Lipzen A."/>
            <person name="Lundell T."/>
            <person name="Morin E."/>
            <person name="Murat C."/>
            <person name="Sun H."/>
            <person name="Tunlid A."/>
            <person name="Henrissat B."/>
            <person name="Grigoriev I.V."/>
            <person name="Hibbett D.S."/>
            <person name="Martin F."/>
            <person name="Nordberg H.P."/>
            <person name="Cantor M.N."/>
            <person name="Hua S.X."/>
        </authorList>
    </citation>
    <scope>NUCLEOTIDE SEQUENCE [LARGE SCALE GENOMIC DNA]</scope>
    <source>
        <strain evidence="2 3">Zn</strain>
    </source>
</reference>
<dbReference type="InParanoid" id="A0A0C3DLU0"/>
<dbReference type="Proteomes" id="UP000054321">
    <property type="component" value="Unassembled WGS sequence"/>
</dbReference>
<keyword evidence="1" id="KW-0732">Signal</keyword>
<sequence>MRPVRSLAGVLLNAIICATSGVSHPTQDHNQKNLVPPPPKPEPVKVIELPLPPVAPTDDEGQCTSHINPRGTGCMSKLNSFLQNGNFLPDGNHVLASLTFAGAPAAPNPASIYSGTQLIVIKVDGTTFSNGDPWKCLTCGVPAENMVGSWTFGVDTYPQAFHDGKRVLFSYNILDCGSALLADDDCTPEKLFVYPTRWNVQPDGSGASGTFREVRLHPDNVHLGFNAFTFSGGALGEFAYFTRLQFNPSPTTGLPLSPRYDLVNVTRLWNPDAQSVISANGSQLIFNASALGVGELRGFSGRGTEVTYIGGNVESCNVDVYAADLTTGAVRRVTSDPGYTDPLDIAPDDQYSVILTTYGTARMGFLSAMRGVPPITDVLTGGFVASVRNNGFRRFFQPWLLDKYGDRGTYFGQQINAAGDGSPGSINDPNWNAGADPRWSHDGTRIVYFQNLVTAPDCGGKNPLPCPTSTAPGGRNFRLMLATLTSRKPLKLPPVEPISDIVPWGTPYVPGSDPSSSSPPLKGHYTLKGKVSGSAAATFTLNSAGTAVKSVAVSYDNYSDDGSHFIYGSENVTATPFNLTLTLLDWYSDLTSTGETYSTKITSPGGFHASDDETFNIFEANGTLTTTVNRIVFKQPANGS</sequence>
<reference evidence="3" key="2">
    <citation type="submission" date="2015-01" db="EMBL/GenBank/DDBJ databases">
        <title>Evolutionary Origins and Diversification of the Mycorrhizal Mutualists.</title>
        <authorList>
            <consortium name="DOE Joint Genome Institute"/>
            <consortium name="Mycorrhizal Genomics Consortium"/>
            <person name="Kohler A."/>
            <person name="Kuo A."/>
            <person name="Nagy L.G."/>
            <person name="Floudas D."/>
            <person name="Copeland A."/>
            <person name="Barry K.W."/>
            <person name="Cichocki N."/>
            <person name="Veneault-Fourrey C."/>
            <person name="LaButti K."/>
            <person name="Lindquist E.A."/>
            <person name="Lipzen A."/>
            <person name="Lundell T."/>
            <person name="Morin E."/>
            <person name="Murat C."/>
            <person name="Riley R."/>
            <person name="Ohm R."/>
            <person name="Sun H."/>
            <person name="Tunlid A."/>
            <person name="Henrissat B."/>
            <person name="Grigoriev I.V."/>
            <person name="Hibbett D.S."/>
            <person name="Martin F."/>
        </authorList>
    </citation>
    <scope>NUCLEOTIDE SEQUENCE [LARGE SCALE GENOMIC DNA]</scope>
    <source>
        <strain evidence="3">Zn</strain>
    </source>
</reference>
<evidence type="ECO:0008006" key="4">
    <source>
        <dbReference type="Google" id="ProtNLM"/>
    </source>
</evidence>
<evidence type="ECO:0000313" key="3">
    <source>
        <dbReference type="Proteomes" id="UP000054321"/>
    </source>
</evidence>
<dbReference type="OrthoDB" id="10265322at2759"/>
<accession>A0A0C3DLU0</accession>
<evidence type="ECO:0000313" key="2">
    <source>
        <dbReference type="EMBL" id="KIN03008.1"/>
    </source>
</evidence>